<keyword evidence="6" id="KW-1185">Reference proteome</keyword>
<reference evidence="4" key="2">
    <citation type="submission" date="2019-06" db="EMBL/GenBank/DDBJ databases">
        <title>Genomics analysis of Aphanomyces spp. identifies a new class of oomycete effector associated with host adaptation.</title>
        <authorList>
            <person name="Gaulin E."/>
        </authorList>
    </citation>
    <scope>NUCLEOTIDE SEQUENCE</scope>
    <source>
        <strain evidence="4">CBS 578.67</strain>
    </source>
</reference>
<feature type="repeat" description="ANK" evidence="3">
    <location>
        <begin position="127"/>
        <end position="159"/>
    </location>
</feature>
<dbReference type="InterPro" id="IPR036770">
    <property type="entry name" value="Ankyrin_rpt-contain_sf"/>
</dbReference>
<dbReference type="SUPFAM" id="SSF48403">
    <property type="entry name" value="Ankyrin repeat"/>
    <property type="match status" value="1"/>
</dbReference>
<dbReference type="PRINTS" id="PR01415">
    <property type="entry name" value="ANKYRIN"/>
</dbReference>
<dbReference type="Proteomes" id="UP000332933">
    <property type="component" value="Unassembled WGS sequence"/>
</dbReference>
<evidence type="ECO:0000256" key="1">
    <source>
        <dbReference type="ARBA" id="ARBA00022737"/>
    </source>
</evidence>
<feature type="repeat" description="ANK" evidence="3">
    <location>
        <begin position="295"/>
        <end position="327"/>
    </location>
</feature>
<evidence type="ECO:0000313" key="4">
    <source>
        <dbReference type="EMBL" id="KAF0688938.1"/>
    </source>
</evidence>
<dbReference type="SMART" id="SM00248">
    <property type="entry name" value="ANK"/>
    <property type="match status" value="8"/>
</dbReference>
<dbReference type="Pfam" id="PF00023">
    <property type="entry name" value="Ank"/>
    <property type="match status" value="2"/>
</dbReference>
<gene>
    <name evidence="5" type="primary">Aste57867_19542</name>
    <name evidence="4" type="ORF">As57867_019478</name>
    <name evidence="5" type="ORF">ASTE57867_19542</name>
</gene>
<dbReference type="PANTHER" id="PTHR24198">
    <property type="entry name" value="ANKYRIN REPEAT AND PROTEIN KINASE DOMAIN-CONTAINING PROTEIN"/>
    <property type="match status" value="1"/>
</dbReference>
<keyword evidence="2 3" id="KW-0040">ANK repeat</keyword>
<accession>A0A485LDJ1</accession>
<feature type="repeat" description="ANK" evidence="3">
    <location>
        <begin position="160"/>
        <end position="192"/>
    </location>
</feature>
<dbReference type="PROSITE" id="PS50088">
    <property type="entry name" value="ANK_REPEAT"/>
    <property type="match status" value="6"/>
</dbReference>
<dbReference type="OrthoDB" id="194358at2759"/>
<proteinExistence type="predicted"/>
<dbReference type="Pfam" id="PF12796">
    <property type="entry name" value="Ank_2"/>
    <property type="match status" value="3"/>
</dbReference>
<evidence type="ECO:0000256" key="2">
    <source>
        <dbReference type="ARBA" id="ARBA00023043"/>
    </source>
</evidence>
<feature type="repeat" description="ANK" evidence="3">
    <location>
        <begin position="327"/>
        <end position="359"/>
    </location>
</feature>
<organism evidence="5 6">
    <name type="scientific">Aphanomyces stellatus</name>
    <dbReference type="NCBI Taxonomy" id="120398"/>
    <lineage>
        <taxon>Eukaryota</taxon>
        <taxon>Sar</taxon>
        <taxon>Stramenopiles</taxon>
        <taxon>Oomycota</taxon>
        <taxon>Saprolegniomycetes</taxon>
        <taxon>Saprolegniales</taxon>
        <taxon>Verrucalvaceae</taxon>
        <taxon>Aphanomyces</taxon>
    </lineage>
</organism>
<evidence type="ECO:0000313" key="5">
    <source>
        <dbReference type="EMBL" id="VFT96249.1"/>
    </source>
</evidence>
<feature type="repeat" description="ANK" evidence="3">
    <location>
        <begin position="94"/>
        <end position="126"/>
    </location>
</feature>
<dbReference type="EMBL" id="CAADRA010006599">
    <property type="protein sequence ID" value="VFT96249.1"/>
    <property type="molecule type" value="Genomic_DNA"/>
</dbReference>
<feature type="repeat" description="ANK" evidence="3">
    <location>
        <begin position="193"/>
        <end position="225"/>
    </location>
</feature>
<dbReference type="AlphaFoldDB" id="A0A485LDJ1"/>
<sequence>MTKPWSKKEKSRVAKRLYDVCKRGAVNELSDLLTPLPSDKISLLLHSSNMAGGDDSGGHLSCLHAAASANQPAVVDFLLTHYYEYLFTDARQDYARTPLHEAALAGHPDVAAVLVRHGALVSAHTTRGRTPLMYASRGGHVAVVALLLDAGAHVDDQSETGITALYEAAKHGRRDAALLLVRRGANVNLGSQTQHMPLHVAISEGHLDVAECLIEAGADTAAADAMGVTVWHEAAGLGTVAMALLLRHNVPLGDKDVDVVLARHPFHYAAVEGHAAFCAALLAAHMVDVNMQDRDGCTALYYASANGHADVLRVLLGADADPNVASTRRTALHCAVMWQRDECVRLLLAHGAATETLDKDGRSPRETAAAFPAIAALFDKRTVE</sequence>
<keyword evidence="1" id="KW-0677">Repeat</keyword>
<dbReference type="InterPro" id="IPR002110">
    <property type="entry name" value="Ankyrin_rpt"/>
</dbReference>
<dbReference type="PANTHER" id="PTHR24198:SF165">
    <property type="entry name" value="ANKYRIN REPEAT-CONTAINING PROTEIN-RELATED"/>
    <property type="match status" value="1"/>
</dbReference>
<dbReference type="PROSITE" id="PS50297">
    <property type="entry name" value="ANK_REP_REGION"/>
    <property type="match status" value="5"/>
</dbReference>
<evidence type="ECO:0000256" key="3">
    <source>
        <dbReference type="PROSITE-ProRule" id="PRU00023"/>
    </source>
</evidence>
<dbReference type="Gene3D" id="1.25.40.20">
    <property type="entry name" value="Ankyrin repeat-containing domain"/>
    <property type="match status" value="3"/>
</dbReference>
<protein>
    <submittedName>
        <fullName evidence="5">Aste57867_19542 protein</fullName>
    </submittedName>
</protein>
<name>A0A485LDJ1_9STRA</name>
<dbReference type="EMBL" id="VJMH01006577">
    <property type="protein sequence ID" value="KAF0688938.1"/>
    <property type="molecule type" value="Genomic_DNA"/>
</dbReference>
<evidence type="ECO:0000313" key="6">
    <source>
        <dbReference type="Proteomes" id="UP000332933"/>
    </source>
</evidence>
<reference evidence="5 6" key="1">
    <citation type="submission" date="2019-03" db="EMBL/GenBank/DDBJ databases">
        <authorList>
            <person name="Gaulin E."/>
            <person name="Dumas B."/>
        </authorList>
    </citation>
    <scope>NUCLEOTIDE SEQUENCE [LARGE SCALE GENOMIC DNA]</scope>
    <source>
        <strain evidence="5">CBS 568.67</strain>
    </source>
</reference>